<dbReference type="OrthoDB" id="5298497at2"/>
<keyword evidence="2" id="KW-0812">Transmembrane</keyword>
<protein>
    <submittedName>
        <fullName evidence="3">DUF58 domain-containing protein</fullName>
    </submittedName>
</protein>
<dbReference type="PANTHER" id="PTHR34351:SF1">
    <property type="entry name" value="SLR1927 PROTEIN"/>
    <property type="match status" value="1"/>
</dbReference>
<feature type="transmembrane region" description="Helical" evidence="2">
    <location>
        <begin position="29"/>
        <end position="45"/>
    </location>
</feature>
<evidence type="ECO:0000313" key="4">
    <source>
        <dbReference type="Proteomes" id="UP000325713"/>
    </source>
</evidence>
<evidence type="ECO:0000256" key="1">
    <source>
        <dbReference type="SAM" id="MobiDB-lite"/>
    </source>
</evidence>
<keyword evidence="2" id="KW-0472">Membrane</keyword>
<dbReference type="AlphaFoldDB" id="A0A5J6PR80"/>
<feature type="transmembrane region" description="Helical" evidence="2">
    <location>
        <begin position="51"/>
        <end position="71"/>
    </location>
</feature>
<feature type="region of interest" description="Disordered" evidence="1">
    <location>
        <begin position="190"/>
        <end position="212"/>
    </location>
</feature>
<name>A0A5J6PR80_9NEIS</name>
<dbReference type="Proteomes" id="UP000325713">
    <property type="component" value="Chromosome"/>
</dbReference>
<dbReference type="EMBL" id="CP031700">
    <property type="protein sequence ID" value="QEY25171.1"/>
    <property type="molecule type" value="Genomic_DNA"/>
</dbReference>
<accession>A0A5J6PR80</accession>
<evidence type="ECO:0000256" key="2">
    <source>
        <dbReference type="SAM" id="Phobius"/>
    </source>
</evidence>
<proteinExistence type="predicted"/>
<dbReference type="RefSeq" id="WP_151049203.1">
    <property type="nucleotide sequence ID" value="NZ_CP031700.1"/>
</dbReference>
<reference evidence="3 4" key="1">
    <citation type="submission" date="2018-08" db="EMBL/GenBank/DDBJ databases">
        <title>Neisseria zalophi ATCC BAA-2455 complete genome.</title>
        <authorList>
            <person name="Veseli I.A."/>
            <person name="Buttler R."/>
            <person name="Mascarenhas dos Santos A.C."/>
            <person name="Pombert J.-F."/>
        </authorList>
    </citation>
    <scope>NUCLEOTIDE SEQUENCE [LARGE SCALE GENOMIC DNA]</scope>
    <source>
        <strain evidence="3 4">ATCC BAA-2455</strain>
    </source>
</reference>
<keyword evidence="2" id="KW-1133">Transmembrane helix</keyword>
<evidence type="ECO:0000313" key="3">
    <source>
        <dbReference type="EMBL" id="QEY25171.1"/>
    </source>
</evidence>
<feature type="compositionally biased region" description="Basic and acidic residues" evidence="1">
    <location>
        <begin position="190"/>
        <end position="205"/>
    </location>
</feature>
<organism evidence="3 4">
    <name type="scientific">Neisseria zalophi</name>
    <dbReference type="NCBI Taxonomy" id="640030"/>
    <lineage>
        <taxon>Bacteria</taxon>
        <taxon>Pseudomonadati</taxon>
        <taxon>Pseudomonadota</taxon>
        <taxon>Betaproteobacteria</taxon>
        <taxon>Neisseriales</taxon>
        <taxon>Neisseriaceae</taxon>
        <taxon>Neisseria</taxon>
    </lineage>
</organism>
<dbReference type="PANTHER" id="PTHR34351">
    <property type="entry name" value="SLR1927 PROTEIN-RELATED"/>
    <property type="match status" value="1"/>
</dbReference>
<keyword evidence="4" id="KW-1185">Reference proteome</keyword>
<gene>
    <name evidence="3" type="ORF">D0T92_00495</name>
</gene>
<sequence>MSPSPKRRLPAVTGRSPDLSALYCRPTRLGLGLLVTIALLWLVGLNYQVNLAYAAAFWLAGFAVVAVLTNLRQLLALQIDIKTPSEIFAGNTAALTLNTPNNTRRRWLWLCNEDDFINAETAAPQLWQPWPVASDGQSVYIWQVPTLRRGYLRVPPLRTASVAPFGISMVQCVWQWPSNTIVYPAPIPHEHPISQKQSDGTDKQYRSVQGGDDPAYLQPHQNGMPLQHVAWKAFAKTGEMLDKRFEEQQHTANRSMISYLDYPVGTPTDRLAGLLCFRVLEAERRGQPYILELPQKIIAPQKGQREICLTALALW</sequence>
<dbReference type="KEGG" id="nzl:D0T92_00495"/>